<dbReference type="AlphaFoldDB" id="A0A8S0S5Z4"/>
<evidence type="ECO:0000313" key="2">
    <source>
        <dbReference type="EMBL" id="CAA2987378.1"/>
    </source>
</evidence>
<name>A0A8S0S5Z4_OLEEU</name>
<sequence>MSADEVATSTGDSVDCHERDTEPEENNNILTEIKTVANEAGFFLHSFFFTANLITATKMDLTLSALVKKIEILQMRIKDYCIALSEELSWGIGSLQVAESLREVSSRSRHVAKTLQNDGVNLPQKGKPKGKPVEAKPQKPVEAKAEKPVEAKAEKPVEAKAEKPVEAKAEKPVEAKT</sequence>
<accession>A0A8S0S5Z4</accession>
<organism evidence="2 3">
    <name type="scientific">Olea europaea subsp. europaea</name>
    <dbReference type="NCBI Taxonomy" id="158383"/>
    <lineage>
        <taxon>Eukaryota</taxon>
        <taxon>Viridiplantae</taxon>
        <taxon>Streptophyta</taxon>
        <taxon>Embryophyta</taxon>
        <taxon>Tracheophyta</taxon>
        <taxon>Spermatophyta</taxon>
        <taxon>Magnoliopsida</taxon>
        <taxon>eudicotyledons</taxon>
        <taxon>Gunneridae</taxon>
        <taxon>Pentapetalae</taxon>
        <taxon>asterids</taxon>
        <taxon>lamiids</taxon>
        <taxon>Lamiales</taxon>
        <taxon>Oleaceae</taxon>
        <taxon>Oleeae</taxon>
        <taxon>Olea</taxon>
    </lineage>
</organism>
<dbReference type="Gramene" id="OE9A096010T1">
    <property type="protein sequence ID" value="OE9A096010C1"/>
    <property type="gene ID" value="OE9A096010"/>
</dbReference>
<feature type="region of interest" description="Disordered" evidence="1">
    <location>
        <begin position="113"/>
        <end position="177"/>
    </location>
</feature>
<evidence type="ECO:0000313" key="3">
    <source>
        <dbReference type="Proteomes" id="UP000594638"/>
    </source>
</evidence>
<proteinExistence type="predicted"/>
<dbReference type="EMBL" id="CACTIH010003921">
    <property type="protein sequence ID" value="CAA2987378.1"/>
    <property type="molecule type" value="Genomic_DNA"/>
</dbReference>
<dbReference type="Proteomes" id="UP000594638">
    <property type="component" value="Unassembled WGS sequence"/>
</dbReference>
<comment type="caution">
    <text evidence="2">The sequence shown here is derived from an EMBL/GenBank/DDBJ whole genome shotgun (WGS) entry which is preliminary data.</text>
</comment>
<gene>
    <name evidence="2" type="ORF">OLEA9_A096010</name>
</gene>
<evidence type="ECO:0000256" key="1">
    <source>
        <dbReference type="SAM" id="MobiDB-lite"/>
    </source>
</evidence>
<protein>
    <submittedName>
        <fullName evidence="2">Uncharacterized protein</fullName>
    </submittedName>
</protein>
<feature type="region of interest" description="Disordered" evidence="1">
    <location>
        <begin position="1"/>
        <end position="25"/>
    </location>
</feature>
<keyword evidence="3" id="KW-1185">Reference proteome</keyword>
<reference evidence="2 3" key="1">
    <citation type="submission" date="2019-12" db="EMBL/GenBank/DDBJ databases">
        <authorList>
            <person name="Alioto T."/>
            <person name="Alioto T."/>
            <person name="Gomez Garrido J."/>
        </authorList>
    </citation>
    <scope>NUCLEOTIDE SEQUENCE [LARGE SCALE GENOMIC DNA]</scope>
</reference>
<feature type="compositionally biased region" description="Basic and acidic residues" evidence="1">
    <location>
        <begin position="131"/>
        <end position="177"/>
    </location>
</feature>